<evidence type="ECO:0000313" key="3">
    <source>
        <dbReference type="Proteomes" id="UP001058003"/>
    </source>
</evidence>
<dbReference type="KEGG" id="daur:Daura_22500"/>
<reference evidence="2" key="1">
    <citation type="submission" date="2021-04" db="EMBL/GenBank/DDBJ databases">
        <title>Dactylosporangium aurantiacum NRRL B-8018 full assembly.</title>
        <authorList>
            <person name="Hartkoorn R.C."/>
            <person name="Beaudoing E."/>
            <person name="Hot D."/>
        </authorList>
    </citation>
    <scope>NUCLEOTIDE SEQUENCE</scope>
    <source>
        <strain evidence="2">NRRL B-8018</strain>
    </source>
</reference>
<organism evidence="2 3">
    <name type="scientific">Dactylosporangium aurantiacum</name>
    <dbReference type="NCBI Taxonomy" id="35754"/>
    <lineage>
        <taxon>Bacteria</taxon>
        <taxon>Bacillati</taxon>
        <taxon>Actinomycetota</taxon>
        <taxon>Actinomycetes</taxon>
        <taxon>Micromonosporales</taxon>
        <taxon>Micromonosporaceae</taxon>
        <taxon>Dactylosporangium</taxon>
    </lineage>
</organism>
<dbReference type="NCBIfam" id="TIGR03083">
    <property type="entry name" value="maleylpyruvate isomerase family mycothiol-dependent enzyme"/>
    <property type="match status" value="1"/>
</dbReference>
<protein>
    <submittedName>
        <fullName evidence="2">Maleylpyruvate isomerase family mycothiol-dependent enzyme</fullName>
    </submittedName>
</protein>
<dbReference type="OrthoDB" id="5178565at2"/>
<keyword evidence="2" id="KW-0413">Isomerase</keyword>
<evidence type="ECO:0000259" key="1">
    <source>
        <dbReference type="Pfam" id="PF11716"/>
    </source>
</evidence>
<dbReference type="InterPro" id="IPR034660">
    <property type="entry name" value="DinB/YfiT-like"/>
</dbReference>
<dbReference type="Pfam" id="PF11716">
    <property type="entry name" value="MDMPI_N"/>
    <property type="match status" value="1"/>
</dbReference>
<dbReference type="AlphaFoldDB" id="A0A9Q9ML85"/>
<gene>
    <name evidence="2" type="ORF">Daura_22500</name>
</gene>
<dbReference type="Gene3D" id="1.20.120.450">
    <property type="entry name" value="dinb family like domain"/>
    <property type="match status" value="1"/>
</dbReference>
<proteinExistence type="predicted"/>
<feature type="domain" description="Mycothiol-dependent maleylpyruvate isomerase metal-binding" evidence="1">
    <location>
        <begin position="18"/>
        <end position="99"/>
    </location>
</feature>
<keyword evidence="3" id="KW-1185">Reference proteome</keyword>
<evidence type="ECO:0000313" key="2">
    <source>
        <dbReference type="EMBL" id="UWZ58690.1"/>
    </source>
</evidence>
<sequence length="215" mass="23418">MTSDRDIYARTSRNRLMIADVLQALDGARWDAPTLCTGWTVRHVAAHLIQPMVVTFARFFLTALRHRGDTDATVDHLTRRLARTPPPQLLTLLRQHAPDQVSPFRVGPMGPFAETCVHLRDVARPLGLTADVPAEDWRTLLDYFTSPAVAPALIPAGRLAGLTLTATDTDWSAGHGPEIRGPVEALAMAAAGRTAAVADLRGAGLRTLESRLRIH</sequence>
<dbReference type="SUPFAM" id="SSF109854">
    <property type="entry name" value="DinB/YfiT-like putative metalloenzymes"/>
    <property type="match status" value="1"/>
</dbReference>
<dbReference type="Proteomes" id="UP001058003">
    <property type="component" value="Chromosome"/>
</dbReference>
<accession>A0A9Q9ML85</accession>
<dbReference type="InterPro" id="IPR024344">
    <property type="entry name" value="MDMPI_metal-binding"/>
</dbReference>
<dbReference type="InterPro" id="IPR017517">
    <property type="entry name" value="Maleyloyr_isom"/>
</dbReference>
<dbReference type="GO" id="GO:0016853">
    <property type="term" value="F:isomerase activity"/>
    <property type="evidence" value="ECO:0007669"/>
    <property type="project" value="UniProtKB-KW"/>
</dbReference>
<name>A0A9Q9ML85_9ACTN</name>
<dbReference type="EMBL" id="CP073767">
    <property type="protein sequence ID" value="UWZ58690.1"/>
    <property type="molecule type" value="Genomic_DNA"/>
</dbReference>
<dbReference type="GO" id="GO:0046872">
    <property type="term" value="F:metal ion binding"/>
    <property type="evidence" value="ECO:0007669"/>
    <property type="project" value="InterPro"/>
</dbReference>